<dbReference type="NCBIfam" id="TIGR00756">
    <property type="entry name" value="PPR"/>
    <property type="match status" value="2"/>
</dbReference>
<dbReference type="PROSITE" id="PS01153">
    <property type="entry name" value="NOL1_NOP2_SUN"/>
    <property type="match status" value="1"/>
</dbReference>
<dbReference type="EMBL" id="CAJNJA010039025">
    <property type="protein sequence ID" value="CAE7752784.1"/>
    <property type="molecule type" value="Genomic_DNA"/>
</dbReference>
<evidence type="ECO:0000256" key="1">
    <source>
        <dbReference type="ARBA" id="ARBA00007494"/>
    </source>
</evidence>
<dbReference type="InterPro" id="IPR029063">
    <property type="entry name" value="SAM-dependent_MTases_sf"/>
</dbReference>
<dbReference type="Gene3D" id="1.25.40.10">
    <property type="entry name" value="Tetratricopeptide repeat domain"/>
    <property type="match status" value="2"/>
</dbReference>
<dbReference type="AlphaFoldDB" id="A0A812Y1U9"/>
<dbReference type="InterPro" id="IPR023267">
    <property type="entry name" value="RCMT"/>
</dbReference>
<evidence type="ECO:0000313" key="10">
    <source>
        <dbReference type="EMBL" id="CAE7752784.1"/>
    </source>
</evidence>
<feature type="binding site" evidence="8">
    <location>
        <begin position="86"/>
        <end position="92"/>
    </location>
    <ligand>
        <name>S-adenosyl-L-methionine</name>
        <dbReference type="ChEBI" id="CHEBI:59789"/>
    </ligand>
</feature>
<feature type="non-terminal residue" evidence="10">
    <location>
        <position position="1"/>
    </location>
</feature>
<feature type="domain" description="SAM-dependent MTase RsmB/NOP-type" evidence="9">
    <location>
        <begin position="1"/>
        <end position="294"/>
    </location>
</feature>
<dbReference type="OrthoDB" id="427002at2759"/>
<proteinExistence type="inferred from homology"/>
<dbReference type="Pfam" id="PF13041">
    <property type="entry name" value="PPR_2"/>
    <property type="match status" value="1"/>
</dbReference>
<keyword evidence="2 8" id="KW-0489">Methyltransferase</keyword>
<keyword evidence="4 8" id="KW-0949">S-adenosyl-L-methionine</keyword>
<dbReference type="InterPro" id="IPR049560">
    <property type="entry name" value="MeTrfase_RsmB-F_NOP2_cat"/>
</dbReference>
<feature type="binding site" evidence="8">
    <location>
        <position position="116"/>
    </location>
    <ligand>
        <name>S-adenosyl-L-methionine</name>
        <dbReference type="ChEBI" id="CHEBI:59789"/>
    </ligand>
</feature>
<feature type="repeat" description="PPR" evidence="7">
    <location>
        <begin position="454"/>
        <end position="488"/>
    </location>
</feature>
<feature type="repeat" description="PPR" evidence="7">
    <location>
        <begin position="384"/>
        <end position="418"/>
    </location>
</feature>
<dbReference type="PANTHER" id="PTHR47447:SF17">
    <property type="entry name" value="OS12G0638900 PROTEIN"/>
    <property type="match status" value="1"/>
</dbReference>
<evidence type="ECO:0000256" key="6">
    <source>
        <dbReference type="ARBA" id="ARBA00022884"/>
    </source>
</evidence>
<dbReference type="PROSITE" id="PS51375">
    <property type="entry name" value="PPR"/>
    <property type="match status" value="3"/>
</dbReference>
<accession>A0A812Y1U9</accession>
<dbReference type="GO" id="GO:0001510">
    <property type="term" value="P:RNA methylation"/>
    <property type="evidence" value="ECO:0007669"/>
    <property type="project" value="InterPro"/>
</dbReference>
<keyword evidence="6 8" id="KW-0694">RNA-binding</keyword>
<evidence type="ECO:0000256" key="5">
    <source>
        <dbReference type="ARBA" id="ARBA00022737"/>
    </source>
</evidence>
<evidence type="ECO:0000256" key="2">
    <source>
        <dbReference type="ARBA" id="ARBA00022603"/>
    </source>
</evidence>
<feature type="repeat" description="PPR" evidence="7">
    <location>
        <begin position="419"/>
        <end position="453"/>
    </location>
</feature>
<dbReference type="Gene3D" id="3.40.50.150">
    <property type="entry name" value="Vaccinia Virus protein VP39"/>
    <property type="match status" value="2"/>
</dbReference>
<reference evidence="10" key="1">
    <citation type="submission" date="2021-02" db="EMBL/GenBank/DDBJ databases">
        <authorList>
            <person name="Dougan E. K."/>
            <person name="Rhodes N."/>
            <person name="Thang M."/>
            <person name="Chan C."/>
        </authorList>
    </citation>
    <scope>NUCLEOTIDE SEQUENCE</scope>
</reference>
<dbReference type="InterPro" id="IPR011990">
    <property type="entry name" value="TPR-like_helical_dom_sf"/>
</dbReference>
<keyword evidence="5" id="KW-0677">Repeat</keyword>
<evidence type="ECO:0000256" key="7">
    <source>
        <dbReference type="PROSITE-ProRule" id="PRU00708"/>
    </source>
</evidence>
<comment type="similarity">
    <text evidence="1 8">Belongs to the class I-like SAM-binding methyltransferase superfamily. RsmB/NOP family.</text>
</comment>
<dbReference type="InterPro" id="IPR001678">
    <property type="entry name" value="MeTrfase_RsmB-F_NOP2_dom"/>
</dbReference>
<feature type="non-terminal residue" evidence="10">
    <location>
        <position position="526"/>
    </location>
</feature>
<protein>
    <submittedName>
        <fullName evidence="10">RsmF protein</fullName>
    </submittedName>
</protein>
<dbReference type="GO" id="GO:0003723">
    <property type="term" value="F:RNA binding"/>
    <property type="evidence" value="ECO:0007669"/>
    <property type="project" value="UniProtKB-UniRule"/>
</dbReference>
<dbReference type="InterPro" id="IPR018314">
    <property type="entry name" value="RsmB/NOL1/NOP2-like_CS"/>
</dbReference>
<evidence type="ECO:0000259" key="9">
    <source>
        <dbReference type="PROSITE" id="PS51686"/>
    </source>
</evidence>
<organism evidence="10 11">
    <name type="scientific">Symbiodinium necroappetens</name>
    <dbReference type="NCBI Taxonomy" id="1628268"/>
    <lineage>
        <taxon>Eukaryota</taxon>
        <taxon>Sar</taxon>
        <taxon>Alveolata</taxon>
        <taxon>Dinophyceae</taxon>
        <taxon>Suessiales</taxon>
        <taxon>Symbiodiniaceae</taxon>
        <taxon>Symbiodinium</taxon>
    </lineage>
</organism>
<evidence type="ECO:0000256" key="4">
    <source>
        <dbReference type="ARBA" id="ARBA00022691"/>
    </source>
</evidence>
<gene>
    <name evidence="10" type="primary">rsmF</name>
    <name evidence="10" type="ORF">SNEC2469_LOCUS21842</name>
</gene>
<evidence type="ECO:0000313" key="11">
    <source>
        <dbReference type="Proteomes" id="UP000601435"/>
    </source>
</evidence>
<keyword evidence="11" id="KW-1185">Reference proteome</keyword>
<dbReference type="Pfam" id="PF13812">
    <property type="entry name" value="PPR_3"/>
    <property type="match status" value="1"/>
</dbReference>
<feature type="binding site" evidence="8">
    <location>
        <position position="162"/>
    </location>
    <ligand>
        <name>S-adenosyl-L-methionine</name>
        <dbReference type="ChEBI" id="CHEBI:59789"/>
    </ligand>
</feature>
<dbReference type="SUPFAM" id="SSF53335">
    <property type="entry name" value="S-adenosyl-L-methionine-dependent methyltransferases"/>
    <property type="match status" value="1"/>
</dbReference>
<name>A0A812Y1U9_9DINO</name>
<evidence type="ECO:0000256" key="3">
    <source>
        <dbReference type="ARBA" id="ARBA00022679"/>
    </source>
</evidence>
<keyword evidence="3 8" id="KW-0808">Transferase</keyword>
<evidence type="ECO:0000256" key="8">
    <source>
        <dbReference type="PROSITE-ProRule" id="PRU01023"/>
    </source>
</evidence>
<sequence>FRINGCRLDRSDGQELLGRLRSDGFRPSPAPWCGDGFLLESEDGASLSSLQLSGAVYLQELASMLPVQVLWSQLPKTGGLRCLDLCAAPGSKATQLLTLLRLQGSLSSRCLLVANDSQPQRSDVLRCNVVRSGVAEDCLILQESGQCLGDLAPGCFDAVLLDAPCSAEGNLRRYPEENETPCCRLLQHYPSAEVVDLRYGLGMDATGTKDGFLRVWPQAFDTMGFFVACFRRPREAGRPGSPGPGYDAKLEVDWLPVQAEELRRMREGAESAGVAWPQTSDSSERLIVSKDGAAFLVPPAVEGLPPALLLCCPRPGLCLGPNHAELRLATAKHLDTEEWAELNASQGGGLGAFGALMDLRARKGDVRGAEEVLVQIRQQRMKPDLISYNTLLKAYAAIKDCEGAVRILASMRNDAVPPDNVSFSTAMQACAAAGRSKTAEQLSADLRSARLQPDLMTCTTLIRSYAADSRRTDAEALLQQMKLDALQPDVACYTALMDLYASLRDRVAAEGLLNNMSVAPNVITYG</sequence>
<dbReference type="GO" id="GO:0008173">
    <property type="term" value="F:RNA methyltransferase activity"/>
    <property type="evidence" value="ECO:0007669"/>
    <property type="project" value="InterPro"/>
</dbReference>
<feature type="active site" description="Nucleophile" evidence="8">
    <location>
        <position position="229"/>
    </location>
</feature>
<comment type="caution">
    <text evidence="10">The sequence shown here is derived from an EMBL/GenBank/DDBJ whole genome shotgun (WGS) entry which is preliminary data.</text>
</comment>
<dbReference type="PROSITE" id="PS51686">
    <property type="entry name" value="SAM_MT_RSMB_NOP"/>
    <property type="match status" value="1"/>
</dbReference>
<dbReference type="PANTHER" id="PTHR47447">
    <property type="entry name" value="OS03G0856100 PROTEIN"/>
    <property type="match status" value="1"/>
</dbReference>
<dbReference type="Pfam" id="PF01189">
    <property type="entry name" value="Methyltr_RsmB-F"/>
    <property type="match status" value="1"/>
</dbReference>
<dbReference type="InterPro" id="IPR002885">
    <property type="entry name" value="PPR_rpt"/>
</dbReference>
<comment type="caution">
    <text evidence="8">Lacks conserved residue(s) required for the propagation of feature annotation.</text>
</comment>
<dbReference type="PRINTS" id="PR02008">
    <property type="entry name" value="RCMTFAMILY"/>
</dbReference>
<dbReference type="Proteomes" id="UP000601435">
    <property type="component" value="Unassembled WGS sequence"/>
</dbReference>